<dbReference type="Proteomes" id="UP000075882">
    <property type="component" value="Unassembled WGS sequence"/>
</dbReference>
<reference evidence="1" key="1">
    <citation type="submission" date="2022-08" db="UniProtKB">
        <authorList>
            <consortium name="EnsemblMetazoa"/>
        </authorList>
    </citation>
    <scope>IDENTIFICATION</scope>
</reference>
<name>A0A8W7P5U2_ANOCL</name>
<protein>
    <submittedName>
        <fullName evidence="1">Uncharacterized protein</fullName>
    </submittedName>
</protein>
<dbReference type="EnsemblMetazoa" id="ACOM026068-RA">
    <property type="protein sequence ID" value="ACOM026068-PA.1"/>
    <property type="gene ID" value="ACOM026068"/>
</dbReference>
<evidence type="ECO:0000313" key="1">
    <source>
        <dbReference type="EnsemblMetazoa" id="ACOM026068-PA.1"/>
    </source>
</evidence>
<accession>A0A8W7P5U2</accession>
<proteinExistence type="predicted"/>
<sequence length="110" mass="11894">MLCSQSTSSIRYSSLMFSGSRRRGSRQLCAKKMSATGRRLASTKPSTTAALLAIAVRRFPLPRSIDPSCWSGTTTTTTTTNTTATPTTTTRLQAFVTPVVIRSGILSRNF</sequence>
<organism evidence="1">
    <name type="scientific">Anopheles coluzzii</name>
    <name type="common">African malaria mosquito</name>
    <dbReference type="NCBI Taxonomy" id="1518534"/>
    <lineage>
        <taxon>Eukaryota</taxon>
        <taxon>Metazoa</taxon>
        <taxon>Ecdysozoa</taxon>
        <taxon>Arthropoda</taxon>
        <taxon>Hexapoda</taxon>
        <taxon>Insecta</taxon>
        <taxon>Pterygota</taxon>
        <taxon>Neoptera</taxon>
        <taxon>Endopterygota</taxon>
        <taxon>Diptera</taxon>
        <taxon>Nematocera</taxon>
        <taxon>Culicoidea</taxon>
        <taxon>Culicidae</taxon>
        <taxon>Anophelinae</taxon>
        <taxon>Anopheles</taxon>
    </lineage>
</organism>
<dbReference type="AlphaFoldDB" id="A0A8W7P5U2"/>